<name>A0A8J6HV16_TENMO</name>
<sequence>MQGHKVSLSFCLTDFVDEPTLGSFFFNRVEKYKDQICQIDGILDKSETYGSVKLRSVRVAMQLQTRGITSKDVVAFCSSNTLDNAIPIIGATYLGARVANLEPSLSVRHVRHLLSIVTPKIIFVEESVVNLIDLVVMVFSTGTAGLPKAICHSHYTLLMAASQMHQVCRPEVTFHFITFYWMTAFLTMMLCFKGGTSRVFCRGFFAHEIYKIIEKYKVTTLFTVPILTYTLTNFEHSTRYDTSTVRLVLCDGTSMDPAQIQRINTKFRNAVTCLAYGLTETGLVSMFDIEKDAELAKFNLTSSGKLAPQIQLKIADLSSDQLLGPNERGEICIASPSMMLGYYRGDCTAAFDNNRYLKTGDVGYYDEEGCLYVTDRIKEIFQYQSWHIVPLCIEAVLMEHPAVKDAAVFGIPHGKDGEVPAACVVVDRNHIVSAKDLDKFVADRVAEVEKLRDGITFMEALPKTPNGKVLRYEVRNFVMNSEKK</sequence>
<comment type="caution">
    <text evidence="7">The sequence shown here is derived from an EMBL/GenBank/DDBJ whole genome shotgun (WGS) entry which is preliminary data.</text>
</comment>
<dbReference type="GO" id="GO:0005777">
    <property type="term" value="C:peroxisome"/>
    <property type="evidence" value="ECO:0007669"/>
    <property type="project" value="UniProtKB-SubCell"/>
</dbReference>
<feature type="domain" description="AMP-dependent synthetase/ligase" evidence="5">
    <location>
        <begin position="26"/>
        <end position="125"/>
    </location>
</feature>
<gene>
    <name evidence="7" type="ORF">GEV33_002416</name>
</gene>
<dbReference type="InterPro" id="IPR045851">
    <property type="entry name" value="AMP-bd_C_sf"/>
</dbReference>
<dbReference type="PANTHER" id="PTHR24096:SF149">
    <property type="entry name" value="AMP-BINDING DOMAIN-CONTAINING PROTEIN-RELATED"/>
    <property type="match status" value="1"/>
</dbReference>
<evidence type="ECO:0000259" key="6">
    <source>
        <dbReference type="Pfam" id="PF13193"/>
    </source>
</evidence>
<evidence type="ECO:0000313" key="7">
    <source>
        <dbReference type="EMBL" id="KAH0820376.1"/>
    </source>
</evidence>
<comment type="similarity">
    <text evidence="2">Belongs to the ATP-dependent AMP-binding enzyme family.</text>
</comment>
<comment type="subcellular location">
    <subcellularLocation>
        <location evidence="1">Peroxisome</location>
    </subcellularLocation>
</comment>
<evidence type="ECO:0000256" key="1">
    <source>
        <dbReference type="ARBA" id="ARBA00004275"/>
    </source>
</evidence>
<reference evidence="7" key="1">
    <citation type="journal article" date="2020" name="J Insects Food Feed">
        <title>The yellow mealworm (Tenebrio molitor) genome: a resource for the emerging insects as food and feed industry.</title>
        <authorList>
            <person name="Eriksson T."/>
            <person name="Andere A."/>
            <person name="Kelstrup H."/>
            <person name="Emery V."/>
            <person name="Picard C."/>
        </authorList>
    </citation>
    <scope>NUCLEOTIDE SEQUENCE</scope>
    <source>
        <strain evidence="7">Stoneville</strain>
        <tissue evidence="7">Whole head</tissue>
    </source>
</reference>
<organism evidence="7 8">
    <name type="scientific">Tenebrio molitor</name>
    <name type="common">Yellow mealworm beetle</name>
    <dbReference type="NCBI Taxonomy" id="7067"/>
    <lineage>
        <taxon>Eukaryota</taxon>
        <taxon>Metazoa</taxon>
        <taxon>Ecdysozoa</taxon>
        <taxon>Arthropoda</taxon>
        <taxon>Hexapoda</taxon>
        <taxon>Insecta</taxon>
        <taxon>Pterygota</taxon>
        <taxon>Neoptera</taxon>
        <taxon>Endopterygota</taxon>
        <taxon>Coleoptera</taxon>
        <taxon>Polyphaga</taxon>
        <taxon>Cucujiformia</taxon>
        <taxon>Tenebrionidae</taxon>
        <taxon>Tenebrio</taxon>
    </lineage>
</organism>
<feature type="domain" description="AMP-dependent synthetase/ligase" evidence="5">
    <location>
        <begin position="133"/>
        <end position="343"/>
    </location>
</feature>
<evidence type="ECO:0000313" key="8">
    <source>
        <dbReference type="Proteomes" id="UP000719412"/>
    </source>
</evidence>
<keyword evidence="8" id="KW-1185">Reference proteome</keyword>
<keyword evidence="4" id="KW-0576">Peroxisome</keyword>
<dbReference type="InterPro" id="IPR042099">
    <property type="entry name" value="ANL_N_sf"/>
</dbReference>
<dbReference type="Proteomes" id="UP000719412">
    <property type="component" value="Unassembled WGS sequence"/>
</dbReference>
<evidence type="ECO:0000259" key="5">
    <source>
        <dbReference type="Pfam" id="PF00501"/>
    </source>
</evidence>
<proteinExistence type="inferred from homology"/>
<dbReference type="GO" id="GO:0016405">
    <property type="term" value="F:CoA-ligase activity"/>
    <property type="evidence" value="ECO:0007669"/>
    <property type="project" value="TreeGrafter"/>
</dbReference>
<evidence type="ECO:0008006" key="9">
    <source>
        <dbReference type="Google" id="ProtNLM"/>
    </source>
</evidence>
<evidence type="ECO:0000256" key="3">
    <source>
        <dbReference type="ARBA" id="ARBA00022598"/>
    </source>
</evidence>
<keyword evidence="3" id="KW-0436">Ligase</keyword>
<protein>
    <recommendedName>
        <fullName evidence="9">Luciferase</fullName>
    </recommendedName>
</protein>
<dbReference type="InterPro" id="IPR025110">
    <property type="entry name" value="AMP-bd_C"/>
</dbReference>
<dbReference type="Gene3D" id="3.30.300.30">
    <property type="match status" value="1"/>
</dbReference>
<evidence type="ECO:0000256" key="2">
    <source>
        <dbReference type="ARBA" id="ARBA00006432"/>
    </source>
</evidence>
<dbReference type="EMBL" id="JABDTM020012027">
    <property type="protein sequence ID" value="KAH0820376.1"/>
    <property type="molecule type" value="Genomic_DNA"/>
</dbReference>
<accession>A0A8J6HV16</accession>
<dbReference type="PANTHER" id="PTHR24096">
    <property type="entry name" value="LONG-CHAIN-FATTY-ACID--COA LIGASE"/>
    <property type="match status" value="1"/>
</dbReference>
<evidence type="ECO:0000256" key="4">
    <source>
        <dbReference type="ARBA" id="ARBA00023140"/>
    </source>
</evidence>
<dbReference type="Pfam" id="PF00501">
    <property type="entry name" value="AMP-binding"/>
    <property type="match status" value="2"/>
</dbReference>
<dbReference type="SUPFAM" id="SSF56801">
    <property type="entry name" value="Acetyl-CoA synthetase-like"/>
    <property type="match status" value="1"/>
</dbReference>
<dbReference type="AlphaFoldDB" id="A0A8J6HV16"/>
<dbReference type="Pfam" id="PF13193">
    <property type="entry name" value="AMP-binding_C"/>
    <property type="match status" value="1"/>
</dbReference>
<feature type="domain" description="AMP-binding enzyme C-terminal" evidence="6">
    <location>
        <begin position="393"/>
        <end position="468"/>
    </location>
</feature>
<reference evidence="7" key="2">
    <citation type="submission" date="2021-08" db="EMBL/GenBank/DDBJ databases">
        <authorList>
            <person name="Eriksson T."/>
        </authorList>
    </citation>
    <scope>NUCLEOTIDE SEQUENCE</scope>
    <source>
        <strain evidence="7">Stoneville</strain>
        <tissue evidence="7">Whole head</tissue>
    </source>
</reference>
<dbReference type="InterPro" id="IPR000873">
    <property type="entry name" value="AMP-dep_synth/lig_dom"/>
</dbReference>
<dbReference type="Gene3D" id="3.40.50.12780">
    <property type="entry name" value="N-terminal domain of ligase-like"/>
    <property type="match status" value="1"/>
</dbReference>